<feature type="transmembrane region" description="Helical" evidence="1">
    <location>
        <begin position="47"/>
        <end position="70"/>
    </location>
</feature>
<organism evidence="2 3">
    <name type="scientific">Candidatus Staskawiczbacteria bacterium RIFOXYD1_FULL_32_13</name>
    <dbReference type="NCBI Taxonomy" id="1802234"/>
    <lineage>
        <taxon>Bacteria</taxon>
        <taxon>Candidatus Staskawicziibacteriota</taxon>
    </lineage>
</organism>
<evidence type="ECO:0008006" key="4">
    <source>
        <dbReference type="Google" id="ProtNLM"/>
    </source>
</evidence>
<dbReference type="AlphaFoldDB" id="A0A1G2JK71"/>
<dbReference type="InterPro" id="IPR043993">
    <property type="entry name" value="T4SS_pilin"/>
</dbReference>
<keyword evidence="1" id="KW-0812">Transmembrane</keyword>
<feature type="transmembrane region" description="Helical" evidence="1">
    <location>
        <begin position="82"/>
        <end position="100"/>
    </location>
</feature>
<comment type="caution">
    <text evidence="2">The sequence shown here is derived from an EMBL/GenBank/DDBJ whole genome shotgun (WGS) entry which is preliminary data.</text>
</comment>
<keyword evidence="1" id="KW-0472">Membrane</keyword>
<evidence type="ECO:0000313" key="3">
    <source>
        <dbReference type="Proteomes" id="UP000178935"/>
    </source>
</evidence>
<dbReference type="Pfam" id="PF18895">
    <property type="entry name" value="T4SS_pilin"/>
    <property type="match status" value="1"/>
</dbReference>
<gene>
    <name evidence="2" type="ORF">A2561_00860</name>
</gene>
<dbReference type="Proteomes" id="UP000178935">
    <property type="component" value="Unassembled WGS sequence"/>
</dbReference>
<name>A0A1G2JK71_9BACT</name>
<keyword evidence="1" id="KW-1133">Transmembrane helix</keyword>
<accession>A0A1G2JK71</accession>
<dbReference type="EMBL" id="MHPU01000042">
    <property type="protein sequence ID" value="OGZ87525.1"/>
    <property type="molecule type" value="Genomic_DNA"/>
</dbReference>
<proteinExistence type="predicted"/>
<sequence length="115" mass="11918">MNKYILSLLISVILLSFSGSVLAVQIINPLGSTDTFCKLLTNLSTGIAGLVATLSGIMIIIAGILYLTSAGDQQKMTTAKTALKYAIIGIIVALLAIPIVEVIKEVLNVSVPGGC</sequence>
<protein>
    <recommendedName>
        <fullName evidence="4">TrbC/VIRB2 family protein</fullName>
    </recommendedName>
</protein>
<evidence type="ECO:0000313" key="2">
    <source>
        <dbReference type="EMBL" id="OGZ87525.1"/>
    </source>
</evidence>
<evidence type="ECO:0000256" key="1">
    <source>
        <dbReference type="SAM" id="Phobius"/>
    </source>
</evidence>
<reference evidence="2 3" key="1">
    <citation type="journal article" date="2016" name="Nat. Commun.">
        <title>Thousands of microbial genomes shed light on interconnected biogeochemical processes in an aquifer system.</title>
        <authorList>
            <person name="Anantharaman K."/>
            <person name="Brown C.T."/>
            <person name="Hug L.A."/>
            <person name="Sharon I."/>
            <person name="Castelle C.J."/>
            <person name="Probst A.J."/>
            <person name="Thomas B.C."/>
            <person name="Singh A."/>
            <person name="Wilkins M.J."/>
            <person name="Karaoz U."/>
            <person name="Brodie E.L."/>
            <person name="Williams K.H."/>
            <person name="Hubbard S.S."/>
            <person name="Banfield J.F."/>
        </authorList>
    </citation>
    <scope>NUCLEOTIDE SEQUENCE [LARGE SCALE GENOMIC DNA]</scope>
</reference>